<reference evidence="3 4" key="1">
    <citation type="submission" date="2024-03" db="EMBL/GenBank/DDBJ databases">
        <title>Aquirufa genome sequencing.</title>
        <authorList>
            <person name="Pitt A."/>
            <person name="Hahn M.W."/>
        </authorList>
    </citation>
    <scope>NUCLEOTIDE SEQUENCE [LARGE SCALE GENOMIC DNA]</scope>
    <source>
        <strain evidence="3 4">KTFRIE-69F</strain>
    </source>
</reference>
<evidence type="ECO:0000313" key="4">
    <source>
        <dbReference type="Proteomes" id="UP001598112"/>
    </source>
</evidence>
<accession>A0ABW6D232</accession>
<evidence type="ECO:0000259" key="2">
    <source>
        <dbReference type="Pfam" id="PF10988"/>
    </source>
</evidence>
<feature type="domain" description="Putative auto-transporter adhesin head GIN" evidence="2">
    <location>
        <begin position="32"/>
        <end position="218"/>
    </location>
</feature>
<evidence type="ECO:0000256" key="1">
    <source>
        <dbReference type="SAM" id="SignalP"/>
    </source>
</evidence>
<organism evidence="3 4">
    <name type="scientific">Aquirufa originis</name>
    <dbReference type="NCBI Taxonomy" id="3096514"/>
    <lineage>
        <taxon>Bacteria</taxon>
        <taxon>Pseudomonadati</taxon>
        <taxon>Bacteroidota</taxon>
        <taxon>Cytophagia</taxon>
        <taxon>Cytophagales</taxon>
        <taxon>Flectobacillaceae</taxon>
        <taxon>Aquirufa</taxon>
    </lineage>
</organism>
<comment type="caution">
    <text evidence="3">The sequence shown here is derived from an EMBL/GenBank/DDBJ whole genome shotgun (WGS) entry which is preliminary data.</text>
</comment>
<protein>
    <submittedName>
        <fullName evidence="3">Head GIN domain-containing protein</fullName>
    </submittedName>
</protein>
<dbReference type="InterPro" id="IPR021255">
    <property type="entry name" value="DUF2807"/>
</dbReference>
<proteinExistence type="predicted"/>
<keyword evidence="1" id="KW-0732">Signal</keyword>
<feature type="chain" id="PRO_5045537467" evidence="1">
    <location>
        <begin position="20"/>
        <end position="234"/>
    </location>
</feature>
<feature type="signal peptide" evidence="1">
    <location>
        <begin position="1"/>
        <end position="19"/>
    </location>
</feature>
<dbReference type="Proteomes" id="UP001598112">
    <property type="component" value="Unassembled WGS sequence"/>
</dbReference>
<evidence type="ECO:0000313" key="3">
    <source>
        <dbReference type="EMBL" id="MFD3292269.1"/>
    </source>
</evidence>
<keyword evidence="4" id="KW-1185">Reference proteome</keyword>
<name>A0ABW6D232_9BACT</name>
<dbReference type="Gene3D" id="2.160.20.120">
    <property type="match status" value="1"/>
</dbReference>
<dbReference type="RefSeq" id="WP_377977660.1">
    <property type="nucleotide sequence ID" value="NZ_JBBKXY010000001.1"/>
</dbReference>
<dbReference type="EMBL" id="JBBKXY010000001">
    <property type="protein sequence ID" value="MFD3292269.1"/>
    <property type="molecule type" value="Genomic_DNA"/>
</dbReference>
<sequence>MKKILSLFAAFLVAFSSFADPAVVTKKIKVANFKSIELGSAFEVHVHKGSVYAVSITGREKDIEDLEVTTSAGKLEIGYGTNWTWSWNNNRSKVVINITLPRLESGEFTGACKVDLQGFSNEEEMRLLFSGAAKGSAEALRTDKLKIELSGASDCRITGQSDYLKVEASGASHLKALEFLSRNVDVEASGASSASVHVQKSLKVDASGASHVKYKGSPIINKDLSGAASLHQVN</sequence>
<gene>
    <name evidence="3" type="ORF">SKC35_01080</name>
</gene>
<dbReference type="Pfam" id="PF10988">
    <property type="entry name" value="DUF2807"/>
    <property type="match status" value="1"/>
</dbReference>